<gene>
    <name evidence="2" type="ORF">GCM10008174_02820</name>
</gene>
<dbReference type="EMBL" id="BSFL01000001">
    <property type="protein sequence ID" value="GLK78541.1"/>
    <property type="molecule type" value="Genomic_DNA"/>
</dbReference>
<dbReference type="AlphaFoldDB" id="A0A9W6JIY9"/>
<sequence>MRMRTPGSRRALAVAIALLAGATMAEAGHTKIKRKDGSRVDIVTTGNGTIAKTYDPSGKLTGKNTHSDLSLQAGHQEAIRLYSKPGDAVSTDWSQ</sequence>
<evidence type="ECO:0000256" key="1">
    <source>
        <dbReference type="SAM" id="SignalP"/>
    </source>
</evidence>
<protein>
    <submittedName>
        <fullName evidence="2">Uncharacterized protein</fullName>
    </submittedName>
</protein>
<reference evidence="2" key="1">
    <citation type="journal article" date="2014" name="Int. J. Syst. Evol. Microbiol.">
        <title>Complete genome sequence of Corynebacterium casei LMG S-19264T (=DSM 44701T), isolated from a smear-ripened cheese.</title>
        <authorList>
            <consortium name="US DOE Joint Genome Institute (JGI-PGF)"/>
            <person name="Walter F."/>
            <person name="Albersmeier A."/>
            <person name="Kalinowski J."/>
            <person name="Ruckert C."/>
        </authorList>
    </citation>
    <scope>NUCLEOTIDE SEQUENCE</scope>
    <source>
        <strain evidence="2">VKM B-2748</strain>
    </source>
</reference>
<evidence type="ECO:0000313" key="2">
    <source>
        <dbReference type="EMBL" id="GLK78541.1"/>
    </source>
</evidence>
<reference evidence="2" key="2">
    <citation type="submission" date="2023-01" db="EMBL/GenBank/DDBJ databases">
        <authorList>
            <person name="Sun Q."/>
            <person name="Evtushenko L."/>
        </authorList>
    </citation>
    <scope>NUCLEOTIDE SEQUENCE</scope>
    <source>
        <strain evidence="2">VKM B-2748</strain>
    </source>
</reference>
<keyword evidence="3" id="KW-1185">Reference proteome</keyword>
<keyword evidence="1" id="KW-0732">Signal</keyword>
<dbReference type="RefSeq" id="WP_271199058.1">
    <property type="nucleotide sequence ID" value="NZ_BSFL01000001.1"/>
</dbReference>
<feature type="signal peptide" evidence="1">
    <location>
        <begin position="1"/>
        <end position="27"/>
    </location>
</feature>
<evidence type="ECO:0000313" key="3">
    <source>
        <dbReference type="Proteomes" id="UP001143309"/>
    </source>
</evidence>
<comment type="caution">
    <text evidence="2">The sequence shown here is derived from an EMBL/GenBank/DDBJ whole genome shotgun (WGS) entry which is preliminary data.</text>
</comment>
<name>A0A9W6JIY9_9HYPH</name>
<feature type="chain" id="PRO_5040971263" evidence="1">
    <location>
        <begin position="28"/>
        <end position="95"/>
    </location>
</feature>
<dbReference type="Proteomes" id="UP001143309">
    <property type="component" value="Unassembled WGS sequence"/>
</dbReference>
<accession>A0A9W6JIY9</accession>
<proteinExistence type="predicted"/>
<organism evidence="2 3">
    <name type="scientific">Methylopila turkensis</name>
    <dbReference type="NCBI Taxonomy" id="1437816"/>
    <lineage>
        <taxon>Bacteria</taxon>
        <taxon>Pseudomonadati</taxon>
        <taxon>Pseudomonadota</taxon>
        <taxon>Alphaproteobacteria</taxon>
        <taxon>Hyphomicrobiales</taxon>
        <taxon>Methylopilaceae</taxon>
        <taxon>Methylopila</taxon>
    </lineage>
</organism>